<dbReference type="AlphaFoldDB" id="A0A0F9TIV9"/>
<gene>
    <name evidence="1" type="ORF">LCGC14_0342160</name>
</gene>
<name>A0A0F9TIV9_9ZZZZ</name>
<sequence>MKAYHQVEFKDLTPDLEILSDVIGIENVRLLIEKVSGVQFRIPRLPTLNGFCRKYIKNNIEKSNMVLAFELDSSDNFVRLLKIQIKKEEKDKEEMLKRLYG</sequence>
<dbReference type="EMBL" id="LAZR01000251">
    <property type="protein sequence ID" value="KKN79199.1"/>
    <property type="molecule type" value="Genomic_DNA"/>
</dbReference>
<proteinExistence type="predicted"/>
<organism evidence="1">
    <name type="scientific">marine sediment metagenome</name>
    <dbReference type="NCBI Taxonomy" id="412755"/>
    <lineage>
        <taxon>unclassified sequences</taxon>
        <taxon>metagenomes</taxon>
        <taxon>ecological metagenomes</taxon>
    </lineage>
</organism>
<protein>
    <submittedName>
        <fullName evidence="1">Uncharacterized protein</fullName>
    </submittedName>
</protein>
<evidence type="ECO:0000313" key="1">
    <source>
        <dbReference type="EMBL" id="KKN79199.1"/>
    </source>
</evidence>
<accession>A0A0F9TIV9</accession>
<comment type="caution">
    <text evidence="1">The sequence shown here is derived from an EMBL/GenBank/DDBJ whole genome shotgun (WGS) entry which is preliminary data.</text>
</comment>
<reference evidence="1" key="1">
    <citation type="journal article" date="2015" name="Nature">
        <title>Complex archaea that bridge the gap between prokaryotes and eukaryotes.</title>
        <authorList>
            <person name="Spang A."/>
            <person name="Saw J.H."/>
            <person name="Jorgensen S.L."/>
            <person name="Zaremba-Niedzwiedzka K."/>
            <person name="Martijn J."/>
            <person name="Lind A.E."/>
            <person name="van Eijk R."/>
            <person name="Schleper C."/>
            <person name="Guy L."/>
            <person name="Ettema T.J."/>
        </authorList>
    </citation>
    <scope>NUCLEOTIDE SEQUENCE</scope>
</reference>